<evidence type="ECO:0000313" key="9">
    <source>
        <dbReference type="Proteomes" id="UP001189429"/>
    </source>
</evidence>
<evidence type="ECO:0000256" key="4">
    <source>
        <dbReference type="ARBA" id="ARBA00023136"/>
    </source>
</evidence>
<evidence type="ECO:0000256" key="1">
    <source>
        <dbReference type="ARBA" id="ARBA00004141"/>
    </source>
</evidence>
<dbReference type="Proteomes" id="UP001189429">
    <property type="component" value="Unassembled WGS sequence"/>
</dbReference>
<evidence type="ECO:0000256" key="3">
    <source>
        <dbReference type="ARBA" id="ARBA00022989"/>
    </source>
</evidence>
<dbReference type="Pfam" id="PF00520">
    <property type="entry name" value="Ion_trans"/>
    <property type="match status" value="1"/>
</dbReference>
<gene>
    <name evidence="8" type="ORF">PCOR1329_LOCUS71016</name>
</gene>
<protein>
    <recommendedName>
        <fullName evidence="7">Ion transport domain-containing protein</fullName>
    </recommendedName>
</protein>
<comment type="caution">
    <text evidence="8">The sequence shown here is derived from an EMBL/GenBank/DDBJ whole genome shotgun (WGS) entry which is preliminary data.</text>
</comment>
<dbReference type="SUPFAM" id="SSF81324">
    <property type="entry name" value="Voltage-gated potassium channels"/>
    <property type="match status" value="1"/>
</dbReference>
<dbReference type="EMBL" id="CAUYUJ010019403">
    <property type="protein sequence ID" value="CAK0890925.1"/>
    <property type="molecule type" value="Genomic_DNA"/>
</dbReference>
<keyword evidence="6" id="KW-0732">Signal</keyword>
<feature type="transmembrane region" description="Helical" evidence="5">
    <location>
        <begin position="64"/>
        <end position="90"/>
    </location>
</feature>
<feature type="domain" description="Ion transport" evidence="7">
    <location>
        <begin position="16"/>
        <end position="92"/>
    </location>
</feature>
<feature type="signal peptide" evidence="6">
    <location>
        <begin position="1"/>
        <end position="18"/>
    </location>
</feature>
<evidence type="ECO:0000313" key="8">
    <source>
        <dbReference type="EMBL" id="CAK0890925.1"/>
    </source>
</evidence>
<keyword evidence="9" id="KW-1185">Reference proteome</keyword>
<reference evidence="8" key="1">
    <citation type="submission" date="2023-10" db="EMBL/GenBank/DDBJ databases">
        <authorList>
            <person name="Chen Y."/>
            <person name="Shah S."/>
            <person name="Dougan E. K."/>
            <person name="Thang M."/>
            <person name="Chan C."/>
        </authorList>
    </citation>
    <scope>NUCLEOTIDE SEQUENCE [LARGE SCALE GENOMIC DNA]</scope>
</reference>
<keyword evidence="2 5" id="KW-0812">Transmembrane</keyword>
<accession>A0ABN9WZR3</accession>
<keyword evidence="4 5" id="KW-0472">Membrane</keyword>
<evidence type="ECO:0000256" key="6">
    <source>
        <dbReference type="SAM" id="SignalP"/>
    </source>
</evidence>
<comment type="subcellular location">
    <subcellularLocation>
        <location evidence="1">Membrane</location>
        <topology evidence="1">Multi-pass membrane protein</topology>
    </subcellularLocation>
</comment>
<keyword evidence="3 5" id="KW-1133">Transmembrane helix</keyword>
<evidence type="ECO:0000259" key="7">
    <source>
        <dbReference type="Pfam" id="PF00520"/>
    </source>
</evidence>
<sequence length="173" mass="19135">MGPRLLVLLMLLENVALPIVLLVSNNDDPPDLGSSLSVLRVLRLLRLTKVFRAVPQLLTLVKGITAALVSMLFTVVLLLILLFVFGVVFASQMKAAVCDMPDEVKVVNSVDRCAQIFTLFGSVTESSKSLLLYGTFLDSPAMVATLFWDNRQSYLAWVFLLFIFLSRTPLSRA</sequence>
<organism evidence="8 9">
    <name type="scientific">Prorocentrum cordatum</name>
    <dbReference type="NCBI Taxonomy" id="2364126"/>
    <lineage>
        <taxon>Eukaryota</taxon>
        <taxon>Sar</taxon>
        <taxon>Alveolata</taxon>
        <taxon>Dinophyceae</taxon>
        <taxon>Prorocentrales</taxon>
        <taxon>Prorocentraceae</taxon>
        <taxon>Prorocentrum</taxon>
    </lineage>
</organism>
<dbReference type="Gene3D" id="1.10.287.70">
    <property type="match status" value="1"/>
</dbReference>
<proteinExistence type="predicted"/>
<dbReference type="InterPro" id="IPR005821">
    <property type="entry name" value="Ion_trans_dom"/>
</dbReference>
<feature type="transmembrane region" description="Helical" evidence="5">
    <location>
        <begin position="154"/>
        <end position="170"/>
    </location>
</feature>
<evidence type="ECO:0000256" key="5">
    <source>
        <dbReference type="SAM" id="Phobius"/>
    </source>
</evidence>
<name>A0ABN9WZR3_9DINO</name>
<feature type="chain" id="PRO_5045784958" description="Ion transport domain-containing protein" evidence="6">
    <location>
        <begin position="19"/>
        <end position="173"/>
    </location>
</feature>
<evidence type="ECO:0000256" key="2">
    <source>
        <dbReference type="ARBA" id="ARBA00022692"/>
    </source>
</evidence>